<dbReference type="PANTHER" id="PTHR35824:SF1">
    <property type="entry name" value="MEMBRANE-ANCHORED JUNCTION PROTEIN"/>
    <property type="match status" value="1"/>
</dbReference>
<evidence type="ECO:0000313" key="2">
    <source>
        <dbReference type="Proteomes" id="UP000257200"/>
    </source>
</evidence>
<reference evidence="1" key="1">
    <citation type="submission" date="2025-08" db="UniProtKB">
        <authorList>
            <consortium name="Ensembl"/>
        </authorList>
    </citation>
    <scope>IDENTIFICATION</scope>
</reference>
<protein>
    <submittedName>
        <fullName evidence="1">Uncharacterized protein</fullName>
    </submittedName>
</protein>
<organism evidence="1 2">
    <name type="scientific">Acanthochromis polyacanthus</name>
    <name type="common">spiny chromis</name>
    <dbReference type="NCBI Taxonomy" id="80966"/>
    <lineage>
        <taxon>Eukaryota</taxon>
        <taxon>Metazoa</taxon>
        <taxon>Chordata</taxon>
        <taxon>Craniata</taxon>
        <taxon>Vertebrata</taxon>
        <taxon>Euteleostomi</taxon>
        <taxon>Actinopterygii</taxon>
        <taxon>Neopterygii</taxon>
        <taxon>Teleostei</taxon>
        <taxon>Neoteleostei</taxon>
        <taxon>Acanthomorphata</taxon>
        <taxon>Ovalentaria</taxon>
        <taxon>Pomacentridae</taxon>
        <taxon>Acanthochromis</taxon>
    </lineage>
</organism>
<dbReference type="InParanoid" id="A0A3Q1ESP0"/>
<dbReference type="GeneTree" id="ENSGT00940000168662"/>
<dbReference type="GO" id="GO:0003677">
    <property type="term" value="F:DNA binding"/>
    <property type="evidence" value="ECO:0007669"/>
    <property type="project" value="InterPro"/>
</dbReference>
<reference evidence="1" key="2">
    <citation type="submission" date="2025-09" db="UniProtKB">
        <authorList>
            <consortium name="Ensembl"/>
        </authorList>
    </citation>
    <scope>IDENTIFICATION</scope>
</reference>
<dbReference type="GO" id="GO:0070197">
    <property type="term" value="P:meiotic attachment of telomere to nuclear envelope"/>
    <property type="evidence" value="ECO:0007669"/>
    <property type="project" value="TreeGrafter"/>
</dbReference>
<dbReference type="Ensembl" id="ENSAPOT00000005525.1">
    <property type="protein sequence ID" value="ENSAPOP00000007103.1"/>
    <property type="gene ID" value="ENSAPOG00000009006.1"/>
</dbReference>
<keyword evidence="2" id="KW-1185">Reference proteome</keyword>
<dbReference type="Pfam" id="PF15077">
    <property type="entry name" value="MAJIN"/>
    <property type="match status" value="1"/>
</dbReference>
<accession>A0A3Q1ESP0</accession>
<dbReference type="Proteomes" id="UP000257200">
    <property type="component" value="Unplaced"/>
</dbReference>
<proteinExistence type="predicted"/>
<evidence type="ECO:0000313" key="1">
    <source>
        <dbReference type="Ensembl" id="ENSAPOP00000007103.1"/>
    </source>
</evidence>
<dbReference type="GO" id="GO:0007129">
    <property type="term" value="P:homologous chromosome pairing at meiosis"/>
    <property type="evidence" value="ECO:0007669"/>
    <property type="project" value="TreeGrafter"/>
</dbReference>
<name>A0A3Q1ESP0_9TELE</name>
<dbReference type="InterPro" id="IPR027816">
    <property type="entry name" value="MAJIN"/>
</dbReference>
<dbReference type="GO" id="GO:0005637">
    <property type="term" value="C:nuclear inner membrane"/>
    <property type="evidence" value="ECO:0007669"/>
    <property type="project" value="TreeGrafter"/>
</dbReference>
<dbReference type="AlphaFoldDB" id="A0A3Q1ESP0"/>
<sequence length="173" mass="20368">MPLQTFSFPFPETRFFKAGSFIYKFKIRGGSSYRQDTNWLKPQFRLINEIIRTILGNLDSLQPFSTAHYIVFPYKRRWESVCKHSDNLRVYPFVLILYLEKNMQNGEDGGTSAADAPSFALHLQVYKRMIQVSYVWLFLKLLQQLLVKFQQTQSLGGLFLLHFHLLIHLLCLQ</sequence>
<dbReference type="PANTHER" id="PTHR35824">
    <property type="entry name" value="MEMBRANE-ANCHORED JUNCTION PROTEIN MAJIN"/>
    <property type="match status" value="1"/>
</dbReference>
<dbReference type="STRING" id="80966.ENSAPOP00000007103"/>